<dbReference type="EnsemblMetazoa" id="XM_030978943">
    <property type="protein sequence ID" value="XP_030834803"/>
    <property type="gene ID" value="LOC115921449"/>
</dbReference>
<dbReference type="OrthoDB" id="10055806at2759"/>
<sequence length="308" mass="33623">MDVGGHILPHVTRPIKMDPRIGSLWLFATCLGIVMVSCYISGVACDVPDDVVYTDLHKTVRIGDRVVLKCQFRGTPLAVYWKKGDDPERSPTLVSWITGDPATGVCKGERLCRIMEMNAEFSLIIKEVSIVEQGLYVCRVANYKGSQIHNFTDISVFSPPKEPYPIINECQMNSPNDTESTCTISTSQSVEISCSASGYFPNIELYFLHGSTSLHTKDMIEVTNLDGTKNKTIYANATASEISYDCIASIPGSQERRTTTVLVNLRTSSSPMPARSKIPIDKTDGSAAKVASGGSAPMDSTYWPYGGP</sequence>
<dbReference type="InterPro" id="IPR013783">
    <property type="entry name" value="Ig-like_fold"/>
</dbReference>
<feature type="compositionally biased region" description="Low complexity" evidence="5">
    <location>
        <begin position="285"/>
        <end position="296"/>
    </location>
</feature>
<dbReference type="PROSITE" id="PS50835">
    <property type="entry name" value="IG_LIKE"/>
    <property type="match status" value="1"/>
</dbReference>
<organism evidence="8 9">
    <name type="scientific">Strongylocentrotus purpuratus</name>
    <name type="common">Purple sea urchin</name>
    <dbReference type="NCBI Taxonomy" id="7668"/>
    <lineage>
        <taxon>Eukaryota</taxon>
        <taxon>Metazoa</taxon>
        <taxon>Echinodermata</taxon>
        <taxon>Eleutherozoa</taxon>
        <taxon>Echinozoa</taxon>
        <taxon>Echinoidea</taxon>
        <taxon>Euechinoidea</taxon>
        <taxon>Echinacea</taxon>
        <taxon>Camarodonta</taxon>
        <taxon>Echinidea</taxon>
        <taxon>Strongylocentrotidae</taxon>
        <taxon>Strongylocentrotus</taxon>
    </lineage>
</organism>
<dbReference type="SMART" id="SM00409">
    <property type="entry name" value="IG"/>
    <property type="match status" value="2"/>
</dbReference>
<feature type="domain" description="Ig-like" evidence="7">
    <location>
        <begin position="48"/>
        <end position="155"/>
    </location>
</feature>
<dbReference type="InterPro" id="IPR007110">
    <property type="entry name" value="Ig-like_dom"/>
</dbReference>
<evidence type="ECO:0000256" key="1">
    <source>
        <dbReference type="ARBA" id="ARBA00004479"/>
    </source>
</evidence>
<dbReference type="InterPro" id="IPR003599">
    <property type="entry name" value="Ig_sub"/>
</dbReference>
<evidence type="ECO:0000256" key="4">
    <source>
        <dbReference type="ARBA" id="ARBA00023180"/>
    </source>
</evidence>
<dbReference type="GeneID" id="115921449"/>
<keyword evidence="3 6" id="KW-1133">Transmembrane helix</keyword>
<dbReference type="FunCoup" id="A0A7M7SVS4">
    <property type="interactions" value="59"/>
</dbReference>
<dbReference type="InterPro" id="IPR036179">
    <property type="entry name" value="Ig-like_dom_sf"/>
</dbReference>
<feature type="transmembrane region" description="Helical" evidence="6">
    <location>
        <begin position="21"/>
        <end position="42"/>
    </location>
</feature>
<keyword evidence="2 6" id="KW-0812">Transmembrane</keyword>
<name>A0A7M7SVS4_STRPU</name>
<dbReference type="KEGG" id="spu:115921449"/>
<dbReference type="InParanoid" id="A0A7M7SVS4"/>
<dbReference type="PANTHER" id="PTHR11973">
    <property type="entry name" value="CELL SURFACE GLYCOPROTEIN MUC18-RELATED"/>
    <property type="match status" value="1"/>
</dbReference>
<evidence type="ECO:0000259" key="7">
    <source>
        <dbReference type="PROSITE" id="PS50835"/>
    </source>
</evidence>
<evidence type="ECO:0000313" key="9">
    <source>
        <dbReference type="Proteomes" id="UP000007110"/>
    </source>
</evidence>
<dbReference type="InterPro" id="IPR013098">
    <property type="entry name" value="Ig_I-set"/>
</dbReference>
<evidence type="ECO:0000256" key="5">
    <source>
        <dbReference type="SAM" id="MobiDB-lite"/>
    </source>
</evidence>
<keyword evidence="9" id="KW-1185">Reference proteome</keyword>
<keyword evidence="6" id="KW-0472">Membrane</keyword>
<proteinExistence type="predicted"/>
<evidence type="ECO:0000313" key="8">
    <source>
        <dbReference type="EnsemblMetazoa" id="XP_030834803"/>
    </source>
</evidence>
<dbReference type="InterPro" id="IPR051116">
    <property type="entry name" value="Surface_Rcpt/Adhesion_Mol"/>
</dbReference>
<dbReference type="Proteomes" id="UP000007110">
    <property type="component" value="Unassembled WGS sequence"/>
</dbReference>
<dbReference type="CDD" id="cd00096">
    <property type="entry name" value="Ig"/>
    <property type="match status" value="1"/>
</dbReference>
<protein>
    <recommendedName>
        <fullName evidence="7">Ig-like domain-containing protein</fullName>
    </recommendedName>
</protein>
<reference evidence="8" key="2">
    <citation type="submission" date="2021-01" db="UniProtKB">
        <authorList>
            <consortium name="EnsemblMetazoa"/>
        </authorList>
    </citation>
    <scope>IDENTIFICATION</scope>
</reference>
<reference evidence="9" key="1">
    <citation type="submission" date="2015-02" db="EMBL/GenBank/DDBJ databases">
        <title>Genome sequencing for Strongylocentrotus purpuratus.</title>
        <authorList>
            <person name="Murali S."/>
            <person name="Liu Y."/>
            <person name="Vee V."/>
            <person name="English A."/>
            <person name="Wang M."/>
            <person name="Skinner E."/>
            <person name="Han Y."/>
            <person name="Muzny D.M."/>
            <person name="Worley K.C."/>
            <person name="Gibbs R.A."/>
        </authorList>
    </citation>
    <scope>NUCLEOTIDE SEQUENCE</scope>
</reference>
<dbReference type="GO" id="GO:0005886">
    <property type="term" value="C:plasma membrane"/>
    <property type="evidence" value="ECO:0000318"/>
    <property type="project" value="GO_Central"/>
</dbReference>
<feature type="region of interest" description="Disordered" evidence="5">
    <location>
        <begin position="267"/>
        <end position="308"/>
    </location>
</feature>
<accession>A0A7M7SVS4</accession>
<dbReference type="RefSeq" id="XP_030834803.1">
    <property type="nucleotide sequence ID" value="XM_030978943.1"/>
</dbReference>
<evidence type="ECO:0000256" key="3">
    <source>
        <dbReference type="ARBA" id="ARBA00022989"/>
    </source>
</evidence>
<dbReference type="SUPFAM" id="SSF48726">
    <property type="entry name" value="Immunoglobulin"/>
    <property type="match status" value="2"/>
</dbReference>
<keyword evidence="4" id="KW-0325">Glycoprotein</keyword>
<dbReference type="Gene3D" id="2.60.40.10">
    <property type="entry name" value="Immunoglobulins"/>
    <property type="match status" value="2"/>
</dbReference>
<evidence type="ECO:0000256" key="2">
    <source>
        <dbReference type="ARBA" id="ARBA00022692"/>
    </source>
</evidence>
<evidence type="ECO:0000256" key="6">
    <source>
        <dbReference type="SAM" id="Phobius"/>
    </source>
</evidence>
<dbReference type="Pfam" id="PF07679">
    <property type="entry name" value="I-set"/>
    <property type="match status" value="1"/>
</dbReference>
<dbReference type="PANTHER" id="PTHR11973:SF24">
    <property type="entry name" value="FIBRONECTIN TYPE-III DOMAIN-CONTAINING PROTEIN"/>
    <property type="match status" value="1"/>
</dbReference>
<dbReference type="AlphaFoldDB" id="A0A7M7SVS4"/>
<comment type="subcellular location">
    <subcellularLocation>
        <location evidence="1">Membrane</location>
        <topology evidence="1">Single-pass type I membrane protein</topology>
    </subcellularLocation>
</comment>